<dbReference type="EC" id="2.1.1.182" evidence="7"/>
<feature type="binding site" evidence="7 8">
    <location>
        <position position="105"/>
    </location>
    <ligand>
        <name>S-adenosyl-L-methionine</name>
        <dbReference type="ChEBI" id="CHEBI:59789"/>
    </ligand>
</feature>
<protein>
    <recommendedName>
        <fullName evidence="7">Ribosomal RNA small subunit methyltransferase A</fullName>
        <ecNumber evidence="7">2.1.1.182</ecNumber>
    </recommendedName>
    <alternativeName>
        <fullName evidence="7">16S rRNA (adenine(1518)-N(6)/adenine(1519)-N(6))-dimethyltransferase</fullName>
    </alternativeName>
    <alternativeName>
        <fullName evidence="7">16S rRNA dimethyladenosine transferase</fullName>
    </alternativeName>
    <alternativeName>
        <fullName evidence="7">16S rRNA dimethylase</fullName>
    </alternativeName>
    <alternativeName>
        <fullName evidence="7">S-adenosylmethionine-6-N', N'-adenosyl(rRNA) dimethyltransferase</fullName>
    </alternativeName>
</protein>
<dbReference type="InterPro" id="IPR020596">
    <property type="entry name" value="rRNA_Ade_Mease_Trfase_CS"/>
</dbReference>
<keyword evidence="5 7" id="KW-0949">S-adenosyl-L-methionine</keyword>
<dbReference type="PROSITE" id="PS01131">
    <property type="entry name" value="RRNA_A_DIMETH"/>
    <property type="match status" value="1"/>
</dbReference>
<evidence type="ECO:0000256" key="2">
    <source>
        <dbReference type="ARBA" id="ARBA00022552"/>
    </source>
</evidence>
<proteinExistence type="inferred from homology"/>
<dbReference type="InterPro" id="IPR020598">
    <property type="entry name" value="rRNA_Ade_methylase_Trfase_N"/>
</dbReference>
<feature type="binding site" evidence="7 8">
    <location>
        <position position="15"/>
    </location>
    <ligand>
        <name>S-adenosyl-L-methionine</name>
        <dbReference type="ChEBI" id="CHEBI:59789"/>
    </ligand>
</feature>
<dbReference type="SMART" id="SM00650">
    <property type="entry name" value="rADc"/>
    <property type="match status" value="1"/>
</dbReference>
<sequence length="288" mass="31340">MTEHHPRKRFGQNFLHDPSVIHRILNAIAVQPNQHLVEIGPGQGALTDGLSALADRLDAIEIDRDLIGPLTRRFGSDNDLDLDPSAEAAIASAGQGSGFRIHNVDALTFDLCSLQSPPSESKLRLVGNLPYNISTPLLFRFLEQADCIEDMHLMLQKEVVDRIVAAPGTRVYGRLSVMVQSYCSAERLFTVAPGAFRPAPKVSSAVVRLRPHRPLPYPIVDPIWHAQIVAAAFGQRRKTLRNSLSNLMTADQMAAVGTDPGTRAERLSIADFASLANASTACIGQEIP</sequence>
<dbReference type="PANTHER" id="PTHR11727">
    <property type="entry name" value="DIMETHYLADENOSINE TRANSFERASE"/>
    <property type="match status" value="1"/>
</dbReference>
<dbReference type="InterPro" id="IPR029063">
    <property type="entry name" value="SAM-dependent_MTases_sf"/>
</dbReference>
<dbReference type="FunFam" id="1.10.8.100:FF:000001">
    <property type="entry name" value="Ribosomal RNA small subunit methyltransferase A"/>
    <property type="match status" value="1"/>
</dbReference>
<evidence type="ECO:0000256" key="7">
    <source>
        <dbReference type="HAMAP-Rule" id="MF_00607"/>
    </source>
</evidence>
<keyword evidence="11" id="KW-1185">Reference proteome</keyword>
<dbReference type="Proteomes" id="UP001296776">
    <property type="component" value="Unassembled WGS sequence"/>
</dbReference>
<dbReference type="EMBL" id="NRSJ01000025">
    <property type="protein sequence ID" value="MBK1705622.1"/>
    <property type="molecule type" value="Genomic_DNA"/>
</dbReference>
<dbReference type="InterPro" id="IPR001737">
    <property type="entry name" value="KsgA/Erm"/>
</dbReference>
<dbReference type="PROSITE" id="PS51689">
    <property type="entry name" value="SAM_RNA_A_N6_MT"/>
    <property type="match status" value="1"/>
</dbReference>
<dbReference type="RefSeq" id="WP_200346841.1">
    <property type="nucleotide sequence ID" value="NZ_NRSJ01000025.1"/>
</dbReference>
<evidence type="ECO:0000256" key="5">
    <source>
        <dbReference type="ARBA" id="ARBA00022691"/>
    </source>
</evidence>
<reference evidence="10" key="1">
    <citation type="submission" date="2017-08" db="EMBL/GenBank/DDBJ databases">
        <authorList>
            <person name="Imhoff J.F."/>
            <person name="Rahn T."/>
            <person name="Kuenzel S."/>
            <person name="Neulinger S.C."/>
        </authorList>
    </citation>
    <scope>NUCLEOTIDE SEQUENCE</scope>
    <source>
        <strain evidence="10">DSM 11080</strain>
    </source>
</reference>
<dbReference type="AlphaFoldDB" id="A0AAJ0XB67"/>
<dbReference type="Gene3D" id="1.10.8.100">
    <property type="entry name" value="Ribosomal RNA adenine dimethylase-like, domain 2"/>
    <property type="match status" value="1"/>
</dbReference>
<evidence type="ECO:0000313" key="11">
    <source>
        <dbReference type="Proteomes" id="UP001296776"/>
    </source>
</evidence>
<keyword evidence="3 7" id="KW-0489">Methyltransferase</keyword>
<dbReference type="InterPro" id="IPR011530">
    <property type="entry name" value="rRNA_adenine_dimethylase"/>
</dbReference>
<keyword evidence="6 7" id="KW-0694">RNA-binding</keyword>
<dbReference type="NCBIfam" id="TIGR00755">
    <property type="entry name" value="ksgA"/>
    <property type="match status" value="1"/>
</dbReference>
<reference evidence="10" key="2">
    <citation type="journal article" date="2020" name="Microorganisms">
        <title>Osmotic Adaptation and Compatible Solute Biosynthesis of Phototrophic Bacteria as Revealed from Genome Analyses.</title>
        <authorList>
            <person name="Imhoff J.F."/>
            <person name="Rahn T."/>
            <person name="Kunzel S."/>
            <person name="Keller A."/>
            <person name="Neulinger S.C."/>
        </authorList>
    </citation>
    <scope>NUCLEOTIDE SEQUENCE</scope>
    <source>
        <strain evidence="10">DSM 11080</strain>
    </source>
</reference>
<gene>
    <name evidence="7" type="primary">rsmA</name>
    <name evidence="7" type="synonym">ksgA</name>
    <name evidence="10" type="ORF">CKO40_13920</name>
</gene>
<comment type="function">
    <text evidence="7">Specifically dimethylates two adjacent adenosines (A1518 and A1519) in the loop of a conserved hairpin near the 3'-end of 16S rRNA in the 30S particle. May play a critical role in biogenesis of 30S subunits.</text>
</comment>
<keyword evidence="4 7" id="KW-0808">Transferase</keyword>
<evidence type="ECO:0000256" key="8">
    <source>
        <dbReference type="PROSITE-ProRule" id="PRU01026"/>
    </source>
</evidence>
<feature type="binding site" evidence="7 8">
    <location>
        <position position="40"/>
    </location>
    <ligand>
        <name>S-adenosyl-L-methionine</name>
        <dbReference type="ChEBI" id="CHEBI:59789"/>
    </ligand>
</feature>
<comment type="similarity">
    <text evidence="7">Belongs to the class I-like SAM-binding methyltransferase superfamily. rRNA adenine N(6)-methyltransferase family. RsmA subfamily.</text>
</comment>
<feature type="binding site" evidence="7 8">
    <location>
        <position position="128"/>
    </location>
    <ligand>
        <name>S-adenosyl-L-methionine</name>
        <dbReference type="ChEBI" id="CHEBI:59789"/>
    </ligand>
</feature>
<feature type="binding site" evidence="7 8">
    <location>
        <position position="13"/>
    </location>
    <ligand>
        <name>S-adenosyl-L-methionine</name>
        <dbReference type="ChEBI" id="CHEBI:59789"/>
    </ligand>
</feature>
<comment type="caution">
    <text evidence="10">The sequence shown here is derived from an EMBL/GenBank/DDBJ whole genome shotgun (WGS) entry which is preliminary data.</text>
</comment>
<dbReference type="InterPro" id="IPR023165">
    <property type="entry name" value="rRNA_Ade_diMease-like_C"/>
</dbReference>
<dbReference type="PANTHER" id="PTHR11727:SF7">
    <property type="entry name" value="DIMETHYLADENOSINE TRANSFERASE-RELATED"/>
    <property type="match status" value="1"/>
</dbReference>
<comment type="catalytic activity">
    <reaction evidence="7">
        <text>adenosine(1518)/adenosine(1519) in 16S rRNA + 4 S-adenosyl-L-methionine = N(6)-dimethyladenosine(1518)/N(6)-dimethyladenosine(1519) in 16S rRNA + 4 S-adenosyl-L-homocysteine + 4 H(+)</text>
        <dbReference type="Rhea" id="RHEA:19609"/>
        <dbReference type="Rhea" id="RHEA-COMP:10232"/>
        <dbReference type="Rhea" id="RHEA-COMP:10233"/>
        <dbReference type="ChEBI" id="CHEBI:15378"/>
        <dbReference type="ChEBI" id="CHEBI:57856"/>
        <dbReference type="ChEBI" id="CHEBI:59789"/>
        <dbReference type="ChEBI" id="CHEBI:74411"/>
        <dbReference type="ChEBI" id="CHEBI:74493"/>
        <dbReference type="EC" id="2.1.1.182"/>
    </reaction>
</comment>
<evidence type="ECO:0000256" key="4">
    <source>
        <dbReference type="ARBA" id="ARBA00022679"/>
    </source>
</evidence>
<dbReference type="GO" id="GO:0005829">
    <property type="term" value="C:cytosol"/>
    <property type="evidence" value="ECO:0007669"/>
    <property type="project" value="TreeGrafter"/>
</dbReference>
<comment type="subcellular location">
    <subcellularLocation>
        <location evidence="7">Cytoplasm</location>
    </subcellularLocation>
</comment>
<organism evidence="10 11">
    <name type="scientific">Halochromatium glycolicum</name>
    <dbReference type="NCBI Taxonomy" id="85075"/>
    <lineage>
        <taxon>Bacteria</taxon>
        <taxon>Pseudomonadati</taxon>
        <taxon>Pseudomonadota</taxon>
        <taxon>Gammaproteobacteria</taxon>
        <taxon>Chromatiales</taxon>
        <taxon>Chromatiaceae</taxon>
        <taxon>Halochromatium</taxon>
    </lineage>
</organism>
<evidence type="ECO:0000259" key="9">
    <source>
        <dbReference type="SMART" id="SM00650"/>
    </source>
</evidence>
<feature type="binding site" evidence="7 8">
    <location>
        <position position="61"/>
    </location>
    <ligand>
        <name>S-adenosyl-L-methionine</name>
        <dbReference type="ChEBI" id="CHEBI:59789"/>
    </ligand>
</feature>
<keyword evidence="2 7" id="KW-0698">rRNA processing</keyword>
<name>A0AAJ0XB67_9GAMM</name>
<evidence type="ECO:0000313" key="10">
    <source>
        <dbReference type="EMBL" id="MBK1705622.1"/>
    </source>
</evidence>
<accession>A0AAJ0XB67</accession>
<dbReference type="Pfam" id="PF00398">
    <property type="entry name" value="RrnaAD"/>
    <property type="match status" value="1"/>
</dbReference>
<evidence type="ECO:0000256" key="1">
    <source>
        <dbReference type="ARBA" id="ARBA00022490"/>
    </source>
</evidence>
<dbReference type="SUPFAM" id="SSF53335">
    <property type="entry name" value="S-adenosyl-L-methionine-dependent methyltransferases"/>
    <property type="match status" value="1"/>
</dbReference>
<dbReference type="Gene3D" id="3.40.50.150">
    <property type="entry name" value="Vaccinia Virus protein VP39"/>
    <property type="match status" value="1"/>
</dbReference>
<dbReference type="HAMAP" id="MF_00607">
    <property type="entry name" value="16SrRNA_methyltr_A"/>
    <property type="match status" value="1"/>
</dbReference>
<keyword evidence="1 7" id="KW-0963">Cytoplasm</keyword>
<feature type="domain" description="Ribosomal RNA adenine methylase transferase N-terminal" evidence="9">
    <location>
        <begin position="20"/>
        <end position="213"/>
    </location>
</feature>
<dbReference type="GO" id="GO:0003723">
    <property type="term" value="F:RNA binding"/>
    <property type="evidence" value="ECO:0007669"/>
    <property type="project" value="UniProtKB-UniRule"/>
</dbReference>
<evidence type="ECO:0000256" key="3">
    <source>
        <dbReference type="ARBA" id="ARBA00022603"/>
    </source>
</evidence>
<dbReference type="GO" id="GO:0052908">
    <property type="term" value="F:16S rRNA (adenine(1518)-N(6)/adenine(1519)-N(6))-dimethyltransferase activity"/>
    <property type="evidence" value="ECO:0007669"/>
    <property type="project" value="UniProtKB-EC"/>
</dbReference>
<evidence type="ECO:0000256" key="6">
    <source>
        <dbReference type="ARBA" id="ARBA00022884"/>
    </source>
</evidence>